<dbReference type="InterPro" id="IPR028133">
    <property type="entry name" value="Dynamitin"/>
</dbReference>
<keyword evidence="2" id="KW-0963">Cytoplasm</keyword>
<evidence type="ECO:0008006" key="7">
    <source>
        <dbReference type="Google" id="ProtNLM"/>
    </source>
</evidence>
<evidence type="ECO:0000313" key="6">
    <source>
        <dbReference type="Proteomes" id="UP000559256"/>
    </source>
</evidence>
<evidence type="ECO:0000256" key="4">
    <source>
        <dbReference type="SAM" id="MobiDB-lite"/>
    </source>
</evidence>
<dbReference type="OrthoDB" id="4977at2759"/>
<proteinExistence type="predicted"/>
<dbReference type="AlphaFoldDB" id="A0A8H5GTP4"/>
<feature type="compositionally biased region" description="Low complexity" evidence="4">
    <location>
        <begin position="14"/>
        <end position="23"/>
    </location>
</feature>
<feature type="region of interest" description="Disordered" evidence="4">
    <location>
        <begin position="1"/>
        <end position="103"/>
    </location>
</feature>
<evidence type="ECO:0000313" key="5">
    <source>
        <dbReference type="EMBL" id="KAF5370871.1"/>
    </source>
</evidence>
<dbReference type="Pfam" id="PF04912">
    <property type="entry name" value="Dynamitin"/>
    <property type="match status" value="1"/>
</dbReference>
<evidence type="ECO:0000256" key="1">
    <source>
        <dbReference type="ARBA" id="ARBA00004496"/>
    </source>
</evidence>
<dbReference type="PANTHER" id="PTHR15346">
    <property type="entry name" value="DYNACTIN SUBUNIT"/>
    <property type="match status" value="1"/>
</dbReference>
<feature type="coiled-coil region" evidence="3">
    <location>
        <begin position="326"/>
        <end position="360"/>
    </location>
</feature>
<accession>A0A8H5GTP4</accession>
<gene>
    <name evidence="5" type="ORF">D9758_002071</name>
</gene>
<protein>
    <recommendedName>
        <fullName evidence="7">Dynactin subunit 2</fullName>
    </recommendedName>
</protein>
<dbReference type="GO" id="GO:0007017">
    <property type="term" value="P:microtubule-based process"/>
    <property type="evidence" value="ECO:0007669"/>
    <property type="project" value="InterPro"/>
</dbReference>
<dbReference type="EMBL" id="JAACJM010000010">
    <property type="protein sequence ID" value="KAF5370871.1"/>
    <property type="molecule type" value="Genomic_DNA"/>
</dbReference>
<dbReference type="Gene3D" id="1.20.1480.30">
    <property type="entry name" value="Designed four-helix bundle protein"/>
    <property type="match status" value="1"/>
</dbReference>
<comment type="subcellular location">
    <subcellularLocation>
        <location evidence="1">Cytoplasm</location>
    </subcellularLocation>
</comment>
<reference evidence="5 6" key="1">
    <citation type="journal article" date="2020" name="ISME J.">
        <title>Uncovering the hidden diversity of litter-decomposition mechanisms in mushroom-forming fungi.</title>
        <authorList>
            <person name="Floudas D."/>
            <person name="Bentzer J."/>
            <person name="Ahren D."/>
            <person name="Johansson T."/>
            <person name="Persson P."/>
            <person name="Tunlid A."/>
        </authorList>
    </citation>
    <scope>NUCLEOTIDE SEQUENCE [LARGE SCALE GENOMIC DNA]</scope>
    <source>
        <strain evidence="5 6">CBS 291.85</strain>
    </source>
</reference>
<evidence type="ECO:0000256" key="3">
    <source>
        <dbReference type="SAM" id="Coils"/>
    </source>
</evidence>
<evidence type="ECO:0000256" key="2">
    <source>
        <dbReference type="ARBA" id="ARBA00022490"/>
    </source>
</evidence>
<dbReference type="Proteomes" id="UP000559256">
    <property type="component" value="Unassembled WGS sequence"/>
</dbReference>
<sequence>MSDTAQDIYETEDVVQSSQVQGDSSDEELPSSNRPSAFRGKNGESAVNKEELDGSNLIAADEASKRFRKAERRRGKPRTQYAYPPSPAPSSSSAEEPSHPVLLSHRIRKLQAEMTALEQELADPSNNPLLQQEKEHDNFDFGEMLRGMTDVKARLDKIKKEKEGRGKLVGVILGEKMTAKDEDKGAKPTEARDTTTQPDFQNVAEMDRRLGELEKLVGSSTSILDEQTSPLPPPLLTQITRVNNQLSVLAQPRHIDSISRRLKILISELDRASNQRRQSGGGQVDPQIAVLLHRVGPLLPQIPHILTRLRTLSTLHASAGEFQSTLERVEGEEEKTKEELEELERAVETLEKSLVENRQVMKGNVEGLETRLNELFKRLESIK</sequence>
<name>A0A8H5GTP4_9AGAR</name>
<dbReference type="GO" id="GO:0005737">
    <property type="term" value="C:cytoplasm"/>
    <property type="evidence" value="ECO:0007669"/>
    <property type="project" value="UniProtKB-SubCell"/>
</dbReference>
<organism evidence="5 6">
    <name type="scientific">Tetrapyrgos nigripes</name>
    <dbReference type="NCBI Taxonomy" id="182062"/>
    <lineage>
        <taxon>Eukaryota</taxon>
        <taxon>Fungi</taxon>
        <taxon>Dikarya</taxon>
        <taxon>Basidiomycota</taxon>
        <taxon>Agaricomycotina</taxon>
        <taxon>Agaricomycetes</taxon>
        <taxon>Agaricomycetidae</taxon>
        <taxon>Agaricales</taxon>
        <taxon>Marasmiineae</taxon>
        <taxon>Marasmiaceae</taxon>
        <taxon>Tetrapyrgos</taxon>
    </lineage>
</organism>
<keyword evidence="6" id="KW-1185">Reference proteome</keyword>
<comment type="caution">
    <text evidence="5">The sequence shown here is derived from an EMBL/GenBank/DDBJ whole genome shotgun (WGS) entry which is preliminary data.</text>
</comment>
<dbReference type="GO" id="GO:0005869">
    <property type="term" value="C:dynactin complex"/>
    <property type="evidence" value="ECO:0007669"/>
    <property type="project" value="InterPro"/>
</dbReference>
<keyword evidence="3" id="KW-0175">Coiled coil</keyword>
<feature type="compositionally biased region" description="Basic residues" evidence="4">
    <location>
        <begin position="66"/>
        <end position="77"/>
    </location>
</feature>